<dbReference type="EMBL" id="JBEAFC010000011">
    <property type="protein sequence ID" value="KAL1536836.1"/>
    <property type="molecule type" value="Genomic_DNA"/>
</dbReference>
<evidence type="ECO:0000313" key="8">
    <source>
        <dbReference type="Proteomes" id="UP001567538"/>
    </source>
</evidence>
<evidence type="ECO:0000256" key="1">
    <source>
        <dbReference type="ARBA" id="ARBA00022723"/>
    </source>
</evidence>
<evidence type="ECO:0000259" key="6">
    <source>
        <dbReference type="PROSITE" id="PS51999"/>
    </source>
</evidence>
<reference evidence="7 8" key="1">
    <citation type="submission" date="2024-06" db="EMBL/GenBank/DDBJ databases">
        <title>A chromosome level genome sequence of Diviner's sage (Salvia divinorum).</title>
        <authorList>
            <person name="Ford S.A."/>
            <person name="Ro D.-K."/>
            <person name="Ness R.W."/>
            <person name="Phillips M.A."/>
        </authorList>
    </citation>
    <scope>NUCLEOTIDE SEQUENCE [LARGE SCALE GENOMIC DNA]</scope>
    <source>
        <strain evidence="7">SAF-2024a</strain>
        <tissue evidence="7">Leaf</tissue>
    </source>
</reference>
<dbReference type="Pfam" id="PF06839">
    <property type="entry name" value="Zn_ribbon_GRF"/>
    <property type="match status" value="1"/>
</dbReference>
<keyword evidence="2 4" id="KW-0863">Zinc-finger</keyword>
<name>A0ABD1FYD2_SALDI</name>
<gene>
    <name evidence="7" type="ORF">AAHA92_29419</name>
</gene>
<feature type="region of interest" description="Disordered" evidence="5">
    <location>
        <begin position="55"/>
        <end position="74"/>
    </location>
</feature>
<keyword evidence="3" id="KW-0862">Zinc</keyword>
<dbReference type="AlphaFoldDB" id="A0ABD1FYD2"/>
<dbReference type="PROSITE" id="PS51999">
    <property type="entry name" value="ZF_GRF"/>
    <property type="match status" value="1"/>
</dbReference>
<dbReference type="Proteomes" id="UP001567538">
    <property type="component" value="Unassembled WGS sequence"/>
</dbReference>
<evidence type="ECO:0000256" key="3">
    <source>
        <dbReference type="ARBA" id="ARBA00022833"/>
    </source>
</evidence>
<evidence type="ECO:0000256" key="5">
    <source>
        <dbReference type="SAM" id="MobiDB-lite"/>
    </source>
</evidence>
<evidence type="ECO:0000256" key="4">
    <source>
        <dbReference type="PROSITE-ProRule" id="PRU01343"/>
    </source>
</evidence>
<evidence type="ECO:0000313" key="7">
    <source>
        <dbReference type="EMBL" id="KAL1536836.1"/>
    </source>
</evidence>
<organism evidence="7 8">
    <name type="scientific">Salvia divinorum</name>
    <name type="common">Maria pastora</name>
    <name type="synonym">Diviner's sage</name>
    <dbReference type="NCBI Taxonomy" id="28513"/>
    <lineage>
        <taxon>Eukaryota</taxon>
        <taxon>Viridiplantae</taxon>
        <taxon>Streptophyta</taxon>
        <taxon>Embryophyta</taxon>
        <taxon>Tracheophyta</taxon>
        <taxon>Spermatophyta</taxon>
        <taxon>Magnoliopsida</taxon>
        <taxon>eudicotyledons</taxon>
        <taxon>Gunneridae</taxon>
        <taxon>Pentapetalae</taxon>
        <taxon>asterids</taxon>
        <taxon>lamiids</taxon>
        <taxon>Lamiales</taxon>
        <taxon>Lamiaceae</taxon>
        <taxon>Nepetoideae</taxon>
        <taxon>Mentheae</taxon>
        <taxon>Salviinae</taxon>
        <taxon>Salvia</taxon>
        <taxon>Salvia subgen. Calosphace</taxon>
    </lineage>
</organism>
<keyword evidence="8" id="KW-1185">Reference proteome</keyword>
<accession>A0ABD1FYD2</accession>
<evidence type="ECO:0000256" key="2">
    <source>
        <dbReference type="ARBA" id="ARBA00022771"/>
    </source>
</evidence>
<proteinExistence type="predicted"/>
<keyword evidence="1" id="KW-0479">Metal-binding</keyword>
<dbReference type="GO" id="GO:0008270">
    <property type="term" value="F:zinc ion binding"/>
    <property type="evidence" value="ECO:0007669"/>
    <property type="project" value="UniProtKB-KW"/>
</dbReference>
<comment type="caution">
    <text evidence="7">The sequence shown here is derived from an EMBL/GenBank/DDBJ whole genome shotgun (WGS) entry which is preliminary data.</text>
</comment>
<protein>
    <recommendedName>
        <fullName evidence="6">GRF-type domain-containing protein</fullName>
    </recommendedName>
</protein>
<feature type="domain" description="GRF-type" evidence="6">
    <location>
        <begin position="8"/>
        <end position="50"/>
    </location>
</feature>
<sequence>MGDGTPLCGCGKGKMELRCAGRSSMNAGRYYYKCPVNGKHPGSFKWYDEYHDEHASRESRMETDSGQRAEPSRSLLMDDRVGLKSDVAIVVRCGLRTPYRRR</sequence>
<dbReference type="InterPro" id="IPR010666">
    <property type="entry name" value="Znf_GRF"/>
</dbReference>